<proteinExistence type="inferred from homology"/>
<dbReference type="InterPro" id="IPR029044">
    <property type="entry name" value="Nucleotide-diphossugar_trans"/>
</dbReference>
<sequence>MPDAIAREAITGLVLAGGQGRRMGGQDKGLLTLHGQALAARALQRLAPQVGATALSANRHLAHYQALGVPVWPDTLPDQPGPLAGLLTGMTHAQTPWLASVPCDCPDFPTDLVARLAAAVAAQQADLAVAVAPAPDEAGTWAPKLHPVFCLARTALREDLAAYLGQGGRRVRDWLGRHRTVEVAFDDGAAFLNVNTPEDLARRHAG</sequence>
<dbReference type="Pfam" id="PF12804">
    <property type="entry name" value="NTP_transf_3"/>
    <property type="match status" value="1"/>
</dbReference>
<dbReference type="EC" id="2.7.7.77" evidence="8"/>
<feature type="binding site" evidence="8">
    <location>
        <begin position="15"/>
        <end position="17"/>
    </location>
    <ligand>
        <name>GTP</name>
        <dbReference type="ChEBI" id="CHEBI:37565"/>
    </ligand>
</feature>
<keyword evidence="5 8" id="KW-0460">Magnesium</keyword>
<dbReference type="RefSeq" id="WP_252769792.1">
    <property type="nucleotide sequence ID" value="NZ_JAMXMC010000006.1"/>
</dbReference>
<evidence type="ECO:0000313" key="11">
    <source>
        <dbReference type="Proteomes" id="UP001204851"/>
    </source>
</evidence>
<keyword evidence="7 8" id="KW-0501">Molybdenum cofactor biosynthesis</keyword>
<dbReference type="Proteomes" id="UP001204851">
    <property type="component" value="Unassembled WGS sequence"/>
</dbReference>
<dbReference type="InterPro" id="IPR025877">
    <property type="entry name" value="MobA-like_NTP_Trfase"/>
</dbReference>
<evidence type="ECO:0000256" key="1">
    <source>
        <dbReference type="ARBA" id="ARBA00022490"/>
    </source>
</evidence>
<evidence type="ECO:0000256" key="8">
    <source>
        <dbReference type="HAMAP-Rule" id="MF_00316"/>
    </source>
</evidence>
<keyword evidence="10" id="KW-0548">Nucleotidyltransferase</keyword>
<dbReference type="CDD" id="cd02503">
    <property type="entry name" value="MobA"/>
    <property type="match status" value="1"/>
</dbReference>
<evidence type="ECO:0000256" key="5">
    <source>
        <dbReference type="ARBA" id="ARBA00022842"/>
    </source>
</evidence>
<keyword evidence="6 8" id="KW-0342">GTP-binding</keyword>
<evidence type="ECO:0000256" key="3">
    <source>
        <dbReference type="ARBA" id="ARBA00022723"/>
    </source>
</evidence>
<dbReference type="SUPFAM" id="SSF53448">
    <property type="entry name" value="Nucleotide-diphospho-sugar transferases"/>
    <property type="match status" value="1"/>
</dbReference>
<dbReference type="NCBIfam" id="TIGR02665">
    <property type="entry name" value="molyb_mobA"/>
    <property type="match status" value="1"/>
</dbReference>
<dbReference type="InterPro" id="IPR013482">
    <property type="entry name" value="Molybde_CF_guanTrfase"/>
</dbReference>
<comment type="catalytic activity">
    <reaction evidence="8">
        <text>Mo-molybdopterin + GTP + H(+) = Mo-molybdopterin guanine dinucleotide + diphosphate</text>
        <dbReference type="Rhea" id="RHEA:34243"/>
        <dbReference type="ChEBI" id="CHEBI:15378"/>
        <dbReference type="ChEBI" id="CHEBI:33019"/>
        <dbReference type="ChEBI" id="CHEBI:37565"/>
        <dbReference type="ChEBI" id="CHEBI:71302"/>
        <dbReference type="ChEBI" id="CHEBI:71310"/>
        <dbReference type="EC" id="2.7.7.77"/>
    </reaction>
</comment>
<feature type="binding site" evidence="8">
    <location>
        <position position="28"/>
    </location>
    <ligand>
        <name>GTP</name>
        <dbReference type="ChEBI" id="CHEBI:37565"/>
    </ligand>
</feature>
<comment type="cofactor">
    <cofactor evidence="8">
        <name>Mg(2+)</name>
        <dbReference type="ChEBI" id="CHEBI:18420"/>
    </cofactor>
</comment>
<feature type="binding site" evidence="8">
    <location>
        <position position="104"/>
    </location>
    <ligand>
        <name>Mg(2+)</name>
        <dbReference type="ChEBI" id="CHEBI:18420"/>
    </ligand>
</feature>
<protein>
    <recommendedName>
        <fullName evidence="8">Molybdenum cofactor guanylyltransferase</fullName>
        <shortName evidence="8">MoCo guanylyltransferase</shortName>
        <ecNumber evidence="8">2.7.7.77</ecNumber>
    </recommendedName>
    <alternativeName>
        <fullName evidence="8">GTP:molybdopterin guanylyltransferase</fullName>
    </alternativeName>
    <alternativeName>
        <fullName evidence="8">Mo-MPT guanylyltransferase</fullName>
    </alternativeName>
    <alternativeName>
        <fullName evidence="8">Molybdopterin guanylyltransferase</fullName>
    </alternativeName>
    <alternativeName>
        <fullName evidence="8">Molybdopterin-guanine dinucleotide synthase</fullName>
        <shortName evidence="8">MGD synthase</shortName>
    </alternativeName>
</protein>
<dbReference type="PANTHER" id="PTHR19136">
    <property type="entry name" value="MOLYBDENUM COFACTOR GUANYLYLTRANSFERASE"/>
    <property type="match status" value="1"/>
</dbReference>
<evidence type="ECO:0000256" key="6">
    <source>
        <dbReference type="ARBA" id="ARBA00023134"/>
    </source>
</evidence>
<feature type="binding site" evidence="8">
    <location>
        <position position="74"/>
    </location>
    <ligand>
        <name>GTP</name>
        <dbReference type="ChEBI" id="CHEBI:37565"/>
    </ligand>
</feature>
<comment type="domain">
    <text evidence="8">The N-terminal domain determines nucleotide recognition and specific binding, while the C-terminal domain determines the specific binding to the target protein.</text>
</comment>
<name>A0ABT1BM26_9BURK</name>
<evidence type="ECO:0000313" key="10">
    <source>
        <dbReference type="EMBL" id="MCO5977274.1"/>
    </source>
</evidence>
<evidence type="ECO:0000256" key="7">
    <source>
        <dbReference type="ARBA" id="ARBA00023150"/>
    </source>
</evidence>
<keyword evidence="4 8" id="KW-0547">Nucleotide-binding</keyword>
<keyword evidence="1 8" id="KW-0963">Cytoplasm</keyword>
<reference evidence="10 11" key="1">
    <citation type="submission" date="2022-06" db="EMBL/GenBank/DDBJ databases">
        <title>Ideonella sp. NS12-5 Genome sequencing and assembly.</title>
        <authorList>
            <person name="Jung Y."/>
        </authorList>
    </citation>
    <scope>NUCLEOTIDE SEQUENCE [LARGE SCALE GENOMIC DNA]</scope>
    <source>
        <strain evidence="10 11">NS12-5</strain>
    </source>
</reference>
<feature type="binding site" evidence="8">
    <location>
        <position position="104"/>
    </location>
    <ligand>
        <name>GTP</name>
        <dbReference type="ChEBI" id="CHEBI:37565"/>
    </ligand>
</feature>
<comment type="subcellular location">
    <subcellularLocation>
        <location evidence="8">Cytoplasm</location>
    </subcellularLocation>
</comment>
<accession>A0ABT1BM26</accession>
<comment type="caution">
    <text evidence="8">Lacks conserved residue(s) required for the propagation of feature annotation.</text>
</comment>
<keyword evidence="11" id="KW-1185">Reference proteome</keyword>
<keyword evidence="3 8" id="KW-0479">Metal-binding</keyword>
<dbReference type="GO" id="GO:0061603">
    <property type="term" value="F:molybdenum cofactor guanylyltransferase activity"/>
    <property type="evidence" value="ECO:0007669"/>
    <property type="project" value="UniProtKB-EC"/>
</dbReference>
<dbReference type="HAMAP" id="MF_00316">
    <property type="entry name" value="MobA"/>
    <property type="match status" value="1"/>
</dbReference>
<dbReference type="PANTHER" id="PTHR19136:SF81">
    <property type="entry name" value="MOLYBDENUM COFACTOR GUANYLYLTRANSFERASE"/>
    <property type="match status" value="1"/>
</dbReference>
<organism evidence="10 11">
    <name type="scientific">Ideonella oryzae</name>
    <dbReference type="NCBI Taxonomy" id="2937441"/>
    <lineage>
        <taxon>Bacteria</taxon>
        <taxon>Pseudomonadati</taxon>
        <taxon>Pseudomonadota</taxon>
        <taxon>Betaproteobacteria</taxon>
        <taxon>Burkholderiales</taxon>
        <taxon>Sphaerotilaceae</taxon>
        <taxon>Ideonella</taxon>
    </lineage>
</organism>
<comment type="subunit">
    <text evidence="8">Monomer.</text>
</comment>
<dbReference type="EMBL" id="JAMXMC010000006">
    <property type="protein sequence ID" value="MCO5977274.1"/>
    <property type="molecule type" value="Genomic_DNA"/>
</dbReference>
<dbReference type="Gene3D" id="3.90.550.10">
    <property type="entry name" value="Spore Coat Polysaccharide Biosynthesis Protein SpsA, Chain A"/>
    <property type="match status" value="1"/>
</dbReference>
<keyword evidence="2 8" id="KW-0808">Transferase</keyword>
<comment type="similarity">
    <text evidence="8">Belongs to the MobA family.</text>
</comment>
<evidence type="ECO:0000256" key="4">
    <source>
        <dbReference type="ARBA" id="ARBA00022741"/>
    </source>
</evidence>
<comment type="function">
    <text evidence="8">Transfers a GMP moiety from GTP to Mo-molybdopterin (Mo-MPT) cofactor (Moco or molybdenum cofactor) to form Mo-molybdopterin guanine dinucleotide (Mo-MGD) cofactor.</text>
</comment>
<comment type="caution">
    <text evidence="10">The sequence shown here is derived from an EMBL/GenBank/DDBJ whole genome shotgun (WGS) entry which is preliminary data.</text>
</comment>
<gene>
    <name evidence="8 10" type="primary">mobA</name>
    <name evidence="10" type="ORF">M0L44_11175</name>
</gene>
<evidence type="ECO:0000256" key="2">
    <source>
        <dbReference type="ARBA" id="ARBA00022679"/>
    </source>
</evidence>
<evidence type="ECO:0000259" key="9">
    <source>
        <dbReference type="Pfam" id="PF12804"/>
    </source>
</evidence>
<feature type="domain" description="MobA-like NTP transferase" evidence="9">
    <location>
        <begin position="12"/>
        <end position="178"/>
    </location>
</feature>